<evidence type="ECO:0000259" key="1">
    <source>
        <dbReference type="Pfam" id="PF18899"/>
    </source>
</evidence>
<organism evidence="2 3">
    <name type="scientific">Asticcacaulis aquaticus</name>
    <dbReference type="NCBI Taxonomy" id="2984212"/>
    <lineage>
        <taxon>Bacteria</taxon>
        <taxon>Pseudomonadati</taxon>
        <taxon>Pseudomonadota</taxon>
        <taxon>Alphaproteobacteria</taxon>
        <taxon>Caulobacterales</taxon>
        <taxon>Caulobacteraceae</taxon>
        <taxon>Asticcacaulis</taxon>
    </lineage>
</organism>
<dbReference type="InterPro" id="IPR043714">
    <property type="entry name" value="DUF5655"/>
</dbReference>
<dbReference type="EMBL" id="JAQQKX010000006">
    <property type="protein sequence ID" value="MDC7683507.1"/>
    <property type="molecule type" value="Genomic_DNA"/>
</dbReference>
<evidence type="ECO:0000313" key="3">
    <source>
        <dbReference type="Proteomes" id="UP001214854"/>
    </source>
</evidence>
<feature type="domain" description="DUF5655" evidence="1">
    <location>
        <begin position="95"/>
        <end position="192"/>
    </location>
</feature>
<comment type="caution">
    <text evidence="2">The sequence shown here is derived from an EMBL/GenBank/DDBJ whole genome shotgun (WGS) entry which is preliminary data.</text>
</comment>
<gene>
    <name evidence="2" type="ORF">PQU92_09485</name>
</gene>
<name>A0ABT5HTW3_9CAUL</name>
<sequence length="194" mass="21307">MTNLTAKNLTDRQQKWFASVQASLERDTGKTLAEWVEIVKTQCPETKPRARSVWLKENYGLGVNRAAQILDAAYPSADAWDEPDALRAALWTDPAATAILNAVEAAVADFDGLVPTQRKGFSAFSRKVQFAAVRPIKGGDVWLGLAIAPDADARLEPAGKEGWSERLTSKIRLSHPDDVDSAITAWLRVAYERS</sequence>
<dbReference type="Proteomes" id="UP001214854">
    <property type="component" value="Unassembled WGS sequence"/>
</dbReference>
<dbReference type="InterPro" id="IPR025629">
    <property type="entry name" value="DUF4287"/>
</dbReference>
<accession>A0ABT5HTW3</accession>
<dbReference type="Pfam" id="PF14117">
    <property type="entry name" value="DUF4287"/>
    <property type="match status" value="1"/>
</dbReference>
<dbReference type="RefSeq" id="WP_272747974.1">
    <property type="nucleotide sequence ID" value="NZ_JAQQKX010000006.1"/>
</dbReference>
<dbReference type="Pfam" id="PF18899">
    <property type="entry name" value="DUF5655"/>
    <property type="match status" value="1"/>
</dbReference>
<keyword evidence="3" id="KW-1185">Reference proteome</keyword>
<proteinExistence type="predicted"/>
<protein>
    <submittedName>
        <fullName evidence="2">DUF4287 domain-containing protein</fullName>
    </submittedName>
</protein>
<evidence type="ECO:0000313" key="2">
    <source>
        <dbReference type="EMBL" id="MDC7683507.1"/>
    </source>
</evidence>
<reference evidence="2 3" key="1">
    <citation type="submission" date="2023-01" db="EMBL/GenBank/DDBJ databases">
        <title>Novel species of the genus Asticcacaulis isolated from rivers.</title>
        <authorList>
            <person name="Lu H."/>
        </authorList>
    </citation>
    <scope>NUCLEOTIDE SEQUENCE [LARGE SCALE GENOMIC DNA]</scope>
    <source>
        <strain evidence="2 3">BYS171W</strain>
    </source>
</reference>